<reference evidence="3" key="1">
    <citation type="journal article" date="2014" name="Proc. Natl. Acad. Sci. U.S.A.">
        <title>Extensive sampling of basidiomycete genomes demonstrates inadequacy of the white-rot/brown-rot paradigm for wood decay fungi.</title>
        <authorList>
            <person name="Riley R."/>
            <person name="Salamov A.A."/>
            <person name="Brown D.W."/>
            <person name="Nagy L.G."/>
            <person name="Floudas D."/>
            <person name="Held B.W."/>
            <person name="Levasseur A."/>
            <person name="Lombard V."/>
            <person name="Morin E."/>
            <person name="Otillar R."/>
            <person name="Lindquist E.A."/>
            <person name="Sun H."/>
            <person name="LaButti K.M."/>
            <person name="Schmutz J."/>
            <person name="Jabbour D."/>
            <person name="Luo H."/>
            <person name="Baker S.E."/>
            <person name="Pisabarro A.G."/>
            <person name="Walton J.D."/>
            <person name="Blanchette R.A."/>
            <person name="Henrissat B."/>
            <person name="Martin F."/>
            <person name="Cullen D."/>
            <person name="Hibbett D.S."/>
            <person name="Grigoriev I.V."/>
        </authorList>
    </citation>
    <scope>NUCLEOTIDE SEQUENCE [LARGE SCALE GENOMIC DNA]</scope>
    <source>
        <strain evidence="3">CBS 339.88</strain>
    </source>
</reference>
<dbReference type="Proteomes" id="UP000027222">
    <property type="component" value="Unassembled WGS sequence"/>
</dbReference>
<proteinExistence type="predicted"/>
<name>A0A067S2A3_GALM3</name>
<dbReference type="InterPro" id="IPR013103">
    <property type="entry name" value="RVT_2"/>
</dbReference>
<dbReference type="AlphaFoldDB" id="A0A067S2A3"/>
<sequence length="323" mass="36747">MLAYVDDIIVTGPSASLVASKKKLFMEKWECRDLGVCKEFLRMRIEYKDGKTYIDQVPYLEKILSRFGMADAKIATTPLPTGYKTEPFDGTTTPQLRSQYQSVIGSLLYLMLGTRPDLAFAVTQMAKFAANPSPEHLNKALYIMRYLVGTRKYALVFDGKRDQGLYAYCDASYGDDRSDLDRKRRSTQGYYFSLAGASIKWHSKTQTLVSTSSTMAEYMALSDCARDCAWYKILFEELGQPIPYVPLYGDSHGAVFNAQNPVTQKGIKHIEIRYHYIREQIELGTIKIFVVPTAENTADMFTKNLGPMLFTKHRQALGLEFYF</sequence>
<dbReference type="OrthoDB" id="3344688at2759"/>
<feature type="domain" description="Reverse transcriptase Ty1/copia-type" evidence="1">
    <location>
        <begin position="4"/>
        <end position="79"/>
    </location>
</feature>
<dbReference type="PANTHER" id="PTHR11439">
    <property type="entry name" value="GAG-POL-RELATED RETROTRANSPOSON"/>
    <property type="match status" value="1"/>
</dbReference>
<evidence type="ECO:0000259" key="1">
    <source>
        <dbReference type="Pfam" id="PF07727"/>
    </source>
</evidence>
<keyword evidence="3" id="KW-1185">Reference proteome</keyword>
<evidence type="ECO:0000313" key="2">
    <source>
        <dbReference type="EMBL" id="KDR64930.1"/>
    </source>
</evidence>
<accession>A0A067S2A3</accession>
<dbReference type="PANTHER" id="PTHR11439:SF463">
    <property type="entry name" value="REVERSE TRANSCRIPTASE TY1_COPIA-TYPE DOMAIN-CONTAINING PROTEIN"/>
    <property type="match status" value="1"/>
</dbReference>
<gene>
    <name evidence="2" type="ORF">GALMADRAFT_82505</name>
</gene>
<dbReference type="CDD" id="cd09272">
    <property type="entry name" value="RNase_HI_RT_Ty1"/>
    <property type="match status" value="1"/>
</dbReference>
<dbReference type="EMBL" id="KL142651">
    <property type="protein sequence ID" value="KDR64930.1"/>
    <property type="molecule type" value="Genomic_DNA"/>
</dbReference>
<dbReference type="STRING" id="685588.A0A067S2A3"/>
<dbReference type="Pfam" id="PF07727">
    <property type="entry name" value="RVT_2"/>
    <property type="match status" value="1"/>
</dbReference>
<organism evidence="2 3">
    <name type="scientific">Galerina marginata (strain CBS 339.88)</name>
    <dbReference type="NCBI Taxonomy" id="685588"/>
    <lineage>
        <taxon>Eukaryota</taxon>
        <taxon>Fungi</taxon>
        <taxon>Dikarya</taxon>
        <taxon>Basidiomycota</taxon>
        <taxon>Agaricomycotina</taxon>
        <taxon>Agaricomycetes</taxon>
        <taxon>Agaricomycetidae</taxon>
        <taxon>Agaricales</taxon>
        <taxon>Agaricineae</taxon>
        <taxon>Strophariaceae</taxon>
        <taxon>Galerina</taxon>
    </lineage>
</organism>
<protein>
    <recommendedName>
        <fullName evidence="1">Reverse transcriptase Ty1/copia-type domain-containing protein</fullName>
    </recommendedName>
</protein>
<evidence type="ECO:0000313" key="3">
    <source>
        <dbReference type="Proteomes" id="UP000027222"/>
    </source>
</evidence>
<dbReference type="HOGENOM" id="CLU_001650_21_0_1"/>